<protein>
    <submittedName>
        <fullName evidence="3">Thioesterase</fullName>
    </submittedName>
</protein>
<dbReference type="InterPro" id="IPR029069">
    <property type="entry name" value="HotDog_dom_sf"/>
</dbReference>
<dbReference type="EMBL" id="JQZV01000013">
    <property type="protein sequence ID" value="KGN91978.1"/>
    <property type="molecule type" value="Genomic_DNA"/>
</dbReference>
<evidence type="ECO:0000256" key="1">
    <source>
        <dbReference type="ARBA" id="ARBA00005953"/>
    </source>
</evidence>
<keyword evidence="4" id="KW-1185">Reference proteome</keyword>
<name>A0ABR4XJW7_9PORP</name>
<evidence type="ECO:0000313" key="4">
    <source>
        <dbReference type="Proteomes" id="UP000030101"/>
    </source>
</evidence>
<keyword evidence="2" id="KW-0378">Hydrolase</keyword>
<organism evidence="3 4">
    <name type="scientific">Porphyromonas canoris</name>
    <dbReference type="NCBI Taxonomy" id="36875"/>
    <lineage>
        <taxon>Bacteria</taxon>
        <taxon>Pseudomonadati</taxon>
        <taxon>Bacteroidota</taxon>
        <taxon>Bacteroidia</taxon>
        <taxon>Bacteroidales</taxon>
        <taxon>Porphyromonadaceae</taxon>
        <taxon>Porphyromonas</taxon>
    </lineage>
</organism>
<accession>A0ABR4XJW7</accession>
<dbReference type="RefSeq" id="WP_036791748.1">
    <property type="nucleotide sequence ID" value="NZ_JQZV01000013.1"/>
</dbReference>
<sequence>MSEIVYELEFKVRDYECDLQGVVNNARYLHYMEHTRHEYLETFEESFSRMHDEGLDAFVVKIEVEYKKSLRSGDHFKVTLRKERSGAQMIFYQDITSLDGSVIHSKGRVHVAIVKDGRLTRGEYFDTLFG</sequence>
<dbReference type="Pfam" id="PF13279">
    <property type="entry name" value="4HBT_2"/>
    <property type="match status" value="1"/>
</dbReference>
<dbReference type="SUPFAM" id="SSF54637">
    <property type="entry name" value="Thioesterase/thiol ester dehydrase-isomerase"/>
    <property type="match status" value="1"/>
</dbReference>
<dbReference type="InterPro" id="IPR050563">
    <property type="entry name" value="4-hydroxybenzoyl-CoA_TE"/>
</dbReference>
<dbReference type="CDD" id="cd00586">
    <property type="entry name" value="4HBT"/>
    <property type="match status" value="1"/>
</dbReference>
<dbReference type="InterPro" id="IPR006684">
    <property type="entry name" value="YbgC/YbaW"/>
</dbReference>
<dbReference type="PANTHER" id="PTHR31793:SF27">
    <property type="entry name" value="NOVEL THIOESTERASE SUPERFAMILY DOMAIN AND SAPOSIN A-TYPE DOMAIN CONTAINING PROTEIN (0610012H03RIK)"/>
    <property type="match status" value="1"/>
</dbReference>
<proteinExistence type="inferred from homology"/>
<reference evidence="3 4" key="1">
    <citation type="submission" date="2014-08" db="EMBL/GenBank/DDBJ databases">
        <title>Porphyromonas canoris strain:OH2762 Genome sequencing.</title>
        <authorList>
            <person name="Wallis C."/>
            <person name="Deusch O."/>
            <person name="O'Flynn C."/>
            <person name="Davis I."/>
            <person name="Jospin G."/>
            <person name="Darling A.E."/>
            <person name="Coil D.A."/>
            <person name="Alexiev A."/>
            <person name="Horsfall A."/>
            <person name="Kirkwood N."/>
            <person name="Harris S."/>
            <person name="Eisen J.A."/>
        </authorList>
    </citation>
    <scope>NUCLEOTIDE SEQUENCE [LARGE SCALE GENOMIC DNA]</scope>
    <source>
        <strain evidence="4">COT-108 OH2762</strain>
    </source>
</reference>
<evidence type="ECO:0000256" key="2">
    <source>
        <dbReference type="ARBA" id="ARBA00022801"/>
    </source>
</evidence>
<dbReference type="Proteomes" id="UP000030101">
    <property type="component" value="Unassembled WGS sequence"/>
</dbReference>
<comment type="similarity">
    <text evidence="1">Belongs to the 4-hydroxybenzoyl-CoA thioesterase family.</text>
</comment>
<dbReference type="Gene3D" id="3.10.129.10">
    <property type="entry name" value="Hotdog Thioesterase"/>
    <property type="match status" value="1"/>
</dbReference>
<comment type="caution">
    <text evidence="3">The sequence shown here is derived from an EMBL/GenBank/DDBJ whole genome shotgun (WGS) entry which is preliminary data.</text>
</comment>
<gene>
    <name evidence="3" type="ORF">HQ43_07980</name>
</gene>
<dbReference type="NCBIfam" id="TIGR00051">
    <property type="entry name" value="YbgC/FadM family acyl-CoA thioesterase"/>
    <property type="match status" value="1"/>
</dbReference>
<evidence type="ECO:0000313" key="3">
    <source>
        <dbReference type="EMBL" id="KGN91978.1"/>
    </source>
</evidence>
<dbReference type="PANTHER" id="PTHR31793">
    <property type="entry name" value="4-HYDROXYBENZOYL-COA THIOESTERASE FAMILY MEMBER"/>
    <property type="match status" value="1"/>
</dbReference>